<dbReference type="SUPFAM" id="SSF52540">
    <property type="entry name" value="P-loop containing nucleoside triphosphate hydrolases"/>
    <property type="match status" value="1"/>
</dbReference>
<name>A0ABX7M6K1_9RHOO</name>
<dbReference type="Gene3D" id="3.40.50.300">
    <property type="entry name" value="P-loop containing nucleotide triphosphate hydrolases"/>
    <property type="match status" value="1"/>
</dbReference>
<dbReference type="EMBL" id="CP071060">
    <property type="protein sequence ID" value="QSI77370.1"/>
    <property type="molecule type" value="Genomic_DNA"/>
</dbReference>
<comment type="similarity">
    <text evidence="1 9">Belongs to the guanylate kinase family.</text>
</comment>
<dbReference type="RefSeq" id="WP_172201536.1">
    <property type="nucleotide sequence ID" value="NZ_CP071060.1"/>
</dbReference>
<dbReference type="PANTHER" id="PTHR23117:SF13">
    <property type="entry name" value="GUANYLATE KINASE"/>
    <property type="match status" value="1"/>
</dbReference>
<protein>
    <recommendedName>
        <fullName evidence="3 9">Guanylate kinase</fullName>
        <ecNumber evidence="2 9">2.7.4.8</ecNumber>
    </recommendedName>
    <alternativeName>
        <fullName evidence="8 9">GMP kinase</fullName>
    </alternativeName>
</protein>
<dbReference type="EC" id="2.7.4.8" evidence="2 9"/>
<dbReference type="SMART" id="SM00072">
    <property type="entry name" value="GuKc"/>
    <property type="match status" value="1"/>
</dbReference>
<feature type="binding site" evidence="9">
    <location>
        <begin position="10"/>
        <end position="17"/>
    </location>
    <ligand>
        <name>ATP</name>
        <dbReference type="ChEBI" id="CHEBI:30616"/>
    </ligand>
</feature>
<evidence type="ECO:0000256" key="5">
    <source>
        <dbReference type="ARBA" id="ARBA00022741"/>
    </source>
</evidence>
<evidence type="ECO:0000256" key="8">
    <source>
        <dbReference type="ARBA" id="ARBA00030128"/>
    </source>
</evidence>
<comment type="subcellular location">
    <subcellularLocation>
        <location evidence="9">Cytoplasm</location>
    </subcellularLocation>
</comment>
<sequence>MPGQLYIVSAPSGAGKTTLVRGLLERDRGIRLSVSHTTRAPRPGEVDGQHYHFTDRASFEALRAVGGFLESAEVHGNLYGTSRAWIEQQMATGMDILLEIDWQGARQVRLAFPQAVGIFILPPSMDELERRLRGRNSDADEVIARRLDAALGEMEHVDEFHYCIINNDLAEAQADLAAVVRACRVRLNVQKARHADAFSFLRAEH</sequence>
<comment type="catalytic activity">
    <reaction evidence="9">
        <text>GMP + ATP = GDP + ADP</text>
        <dbReference type="Rhea" id="RHEA:20780"/>
        <dbReference type="ChEBI" id="CHEBI:30616"/>
        <dbReference type="ChEBI" id="CHEBI:58115"/>
        <dbReference type="ChEBI" id="CHEBI:58189"/>
        <dbReference type="ChEBI" id="CHEBI:456216"/>
        <dbReference type="EC" id="2.7.4.8"/>
    </reaction>
</comment>
<evidence type="ECO:0000313" key="12">
    <source>
        <dbReference type="Proteomes" id="UP000663570"/>
    </source>
</evidence>
<evidence type="ECO:0000313" key="11">
    <source>
        <dbReference type="EMBL" id="QSI77370.1"/>
    </source>
</evidence>
<feature type="domain" description="Guanylate kinase-like" evidence="10">
    <location>
        <begin position="3"/>
        <end position="181"/>
    </location>
</feature>
<evidence type="ECO:0000256" key="3">
    <source>
        <dbReference type="ARBA" id="ARBA00016296"/>
    </source>
</evidence>
<keyword evidence="4 9" id="KW-0808">Transferase</keyword>
<organism evidence="11 12">
    <name type="scientific">Niveibacterium microcysteis</name>
    <dbReference type="NCBI Taxonomy" id="2811415"/>
    <lineage>
        <taxon>Bacteria</taxon>
        <taxon>Pseudomonadati</taxon>
        <taxon>Pseudomonadota</taxon>
        <taxon>Betaproteobacteria</taxon>
        <taxon>Rhodocyclales</taxon>
        <taxon>Rhodocyclaceae</taxon>
        <taxon>Niveibacterium</taxon>
    </lineage>
</organism>
<dbReference type="Pfam" id="PF00625">
    <property type="entry name" value="Guanylate_kin"/>
    <property type="match status" value="1"/>
</dbReference>
<evidence type="ECO:0000256" key="6">
    <source>
        <dbReference type="ARBA" id="ARBA00022777"/>
    </source>
</evidence>
<evidence type="ECO:0000256" key="1">
    <source>
        <dbReference type="ARBA" id="ARBA00005790"/>
    </source>
</evidence>
<evidence type="ECO:0000256" key="2">
    <source>
        <dbReference type="ARBA" id="ARBA00012961"/>
    </source>
</evidence>
<reference evidence="11 12" key="1">
    <citation type="submission" date="2021-02" db="EMBL/GenBank/DDBJ databases">
        <title>Niveibacterium changnyeongensis HC41.</title>
        <authorList>
            <person name="Kang M."/>
        </authorList>
    </citation>
    <scope>NUCLEOTIDE SEQUENCE [LARGE SCALE GENOMIC DNA]</scope>
    <source>
        <strain evidence="11 12">HC41</strain>
    </source>
</reference>
<dbReference type="PROSITE" id="PS50052">
    <property type="entry name" value="GUANYLATE_KINASE_2"/>
    <property type="match status" value="1"/>
</dbReference>
<keyword evidence="9" id="KW-0963">Cytoplasm</keyword>
<evidence type="ECO:0000256" key="9">
    <source>
        <dbReference type="HAMAP-Rule" id="MF_00328"/>
    </source>
</evidence>
<dbReference type="Proteomes" id="UP000663570">
    <property type="component" value="Chromosome"/>
</dbReference>
<dbReference type="GO" id="GO:0004385">
    <property type="term" value="F:GMP kinase activity"/>
    <property type="evidence" value="ECO:0007669"/>
    <property type="project" value="UniProtKB-EC"/>
</dbReference>
<dbReference type="NCBIfam" id="TIGR03263">
    <property type="entry name" value="guanyl_kin"/>
    <property type="match status" value="1"/>
</dbReference>
<dbReference type="PROSITE" id="PS00856">
    <property type="entry name" value="GUANYLATE_KINASE_1"/>
    <property type="match status" value="1"/>
</dbReference>
<proteinExistence type="inferred from homology"/>
<evidence type="ECO:0000256" key="4">
    <source>
        <dbReference type="ARBA" id="ARBA00022679"/>
    </source>
</evidence>
<dbReference type="CDD" id="cd00071">
    <property type="entry name" value="GMPK"/>
    <property type="match status" value="1"/>
</dbReference>
<gene>
    <name evidence="9 11" type="primary">gmk</name>
    <name evidence="11" type="ORF">JY500_01565</name>
</gene>
<dbReference type="InterPro" id="IPR008144">
    <property type="entry name" value="Guanylate_kin-like_dom"/>
</dbReference>
<evidence type="ECO:0000259" key="10">
    <source>
        <dbReference type="PROSITE" id="PS50052"/>
    </source>
</evidence>
<evidence type="ECO:0000256" key="7">
    <source>
        <dbReference type="ARBA" id="ARBA00022840"/>
    </source>
</evidence>
<dbReference type="Gene3D" id="3.30.63.10">
    <property type="entry name" value="Guanylate Kinase phosphate binding domain"/>
    <property type="match status" value="1"/>
</dbReference>
<dbReference type="InterPro" id="IPR020590">
    <property type="entry name" value="Guanylate_kinase_CS"/>
</dbReference>
<dbReference type="InterPro" id="IPR027417">
    <property type="entry name" value="P-loop_NTPase"/>
</dbReference>
<dbReference type="InterPro" id="IPR008145">
    <property type="entry name" value="GK/Ca_channel_bsu"/>
</dbReference>
<dbReference type="HAMAP" id="MF_00328">
    <property type="entry name" value="Guanylate_kinase"/>
    <property type="match status" value="1"/>
</dbReference>
<dbReference type="PANTHER" id="PTHR23117">
    <property type="entry name" value="GUANYLATE KINASE-RELATED"/>
    <property type="match status" value="1"/>
</dbReference>
<keyword evidence="6 9" id="KW-0418">Kinase</keyword>
<keyword evidence="7 9" id="KW-0067">ATP-binding</keyword>
<accession>A0ABX7M6K1</accession>
<keyword evidence="12" id="KW-1185">Reference proteome</keyword>
<comment type="function">
    <text evidence="9">Essential for recycling GMP and indirectly, cGMP.</text>
</comment>
<dbReference type="InterPro" id="IPR017665">
    <property type="entry name" value="Guanylate_kinase"/>
</dbReference>
<keyword evidence="5 9" id="KW-0547">Nucleotide-binding</keyword>